<dbReference type="SUPFAM" id="SSF49777">
    <property type="entry name" value="PEBP-like"/>
    <property type="match status" value="1"/>
</dbReference>
<dbReference type="PANTHER" id="PTHR30289">
    <property type="entry name" value="UNCHARACTERIZED PROTEIN YBCL-RELATED"/>
    <property type="match status" value="1"/>
</dbReference>
<keyword evidence="2" id="KW-1185">Reference proteome</keyword>
<dbReference type="AlphaFoldDB" id="A0A0F5FV69"/>
<dbReference type="EMBL" id="JZEX01000059">
    <property type="protein sequence ID" value="KKB12723.1"/>
    <property type="molecule type" value="Genomic_DNA"/>
</dbReference>
<dbReference type="InterPro" id="IPR005247">
    <property type="entry name" value="YbhB_YbcL/LppC-like"/>
</dbReference>
<dbReference type="PATRIC" id="fig|443610.3.peg.3687"/>
<dbReference type="NCBIfam" id="TIGR00481">
    <property type="entry name" value="YbhB/YbcL family Raf kinase inhibitor-like protein"/>
    <property type="match status" value="1"/>
</dbReference>
<dbReference type="RefSeq" id="WP_046107629.1">
    <property type="nucleotide sequence ID" value="NZ_JZEX01000059.1"/>
</dbReference>
<dbReference type="OrthoDB" id="9770043at2"/>
<evidence type="ECO:0000313" key="2">
    <source>
        <dbReference type="Proteomes" id="UP000033632"/>
    </source>
</evidence>
<dbReference type="InterPro" id="IPR036610">
    <property type="entry name" value="PEBP-like_sf"/>
</dbReference>
<protein>
    <submittedName>
        <fullName evidence="1">Phosphatidylethanolamine-binding protein</fullName>
    </submittedName>
</protein>
<sequence length="153" mass="16929">MPLMLTSTAFADGKPIPARHARDADNLSPHLIWSDVPDGTRCFVLIVEDPDAPSGIFRHWGVFDIPGGQTELQEGFGSKPSGSVRFARNDFGAHRYDGPQPPRGHGVHHYIFRIAALDVPNLGVPEDAGVEEIWHAARRHMLEEAELIGTYER</sequence>
<comment type="caution">
    <text evidence="1">The sequence shown here is derived from an EMBL/GenBank/DDBJ whole genome shotgun (WGS) entry which is preliminary data.</text>
</comment>
<gene>
    <name evidence="1" type="ORF">VE25_05675</name>
</gene>
<dbReference type="Proteomes" id="UP000033632">
    <property type="component" value="Unassembled WGS sequence"/>
</dbReference>
<reference evidence="1 2" key="1">
    <citation type="submission" date="2015-03" db="EMBL/GenBank/DDBJ databases">
        <authorList>
            <person name="Hassan Y.I."/>
            <person name="Lepp D."/>
            <person name="Li X.-Z."/>
            <person name="Zhou T."/>
        </authorList>
    </citation>
    <scope>NUCLEOTIDE SEQUENCE [LARGE SCALE GENOMIC DNA]</scope>
    <source>
        <strain evidence="1 2">BD-c194</strain>
    </source>
</reference>
<dbReference type="CDD" id="cd00865">
    <property type="entry name" value="PEBP_bact_arch"/>
    <property type="match status" value="1"/>
</dbReference>
<evidence type="ECO:0000313" key="1">
    <source>
        <dbReference type="EMBL" id="KKB12723.1"/>
    </source>
</evidence>
<dbReference type="Pfam" id="PF01161">
    <property type="entry name" value="PBP"/>
    <property type="match status" value="1"/>
</dbReference>
<proteinExistence type="predicted"/>
<dbReference type="Gene3D" id="3.90.280.10">
    <property type="entry name" value="PEBP-like"/>
    <property type="match status" value="1"/>
</dbReference>
<organism evidence="1 2">
    <name type="scientific">Devosia geojensis</name>
    <dbReference type="NCBI Taxonomy" id="443610"/>
    <lineage>
        <taxon>Bacteria</taxon>
        <taxon>Pseudomonadati</taxon>
        <taxon>Pseudomonadota</taxon>
        <taxon>Alphaproteobacteria</taxon>
        <taxon>Hyphomicrobiales</taxon>
        <taxon>Devosiaceae</taxon>
        <taxon>Devosia</taxon>
    </lineage>
</organism>
<name>A0A0F5FV69_9HYPH</name>
<dbReference type="InterPro" id="IPR008914">
    <property type="entry name" value="PEBP"/>
</dbReference>
<accession>A0A0F5FV69</accession>
<dbReference type="STRING" id="443610.VE25_05675"/>
<dbReference type="PANTHER" id="PTHR30289:SF1">
    <property type="entry name" value="PEBP (PHOSPHATIDYLETHANOLAMINE-BINDING PROTEIN) FAMILY PROTEIN"/>
    <property type="match status" value="1"/>
</dbReference>